<dbReference type="VEuPathDB" id="FungiDB:PC9H_004108"/>
<dbReference type="GeneID" id="59373926"/>
<dbReference type="RefSeq" id="XP_036635170.1">
    <property type="nucleotide sequence ID" value="XM_036773697.1"/>
</dbReference>
<sequence>MIVIKAGILALIWAAFLLVNGQPSPEELAPLLAGLFDRPTQEASGTATDLQKRVPLMTDDPTVAPLIDLQVFAPPVVPKGGTSCTVKLLEHSFGVDSFNKPAIVSYLPPVSPQCGKVGEWAAISLNLSVFSIGTQYDRLGAIYLSHTEIWRTSSAEPTKTGTIWTTIKDMTKYTPLFAKPGDLMMDFGNIVDTSLLLDAAFDVTITATFYAPTKAFPTPDAPDLIIPLSNLSPTLPNFFTVDNDAGATTVIDIPDTAEEAYVEIICSGNSAEEFWYLNTPDEFIDTFPPDAGLIGKGPFREVQVLVDRQLAGVVWPHAVIYTGGITPSNWRPLTSFGAYDQPTYWISITPFIPQLLTANRSHTITLRVQGQGSNPSINSNWFVSGSVHIRKGKGKVTGKLTKHEVGPLEIKTTGGATAGNKTLHTRVTAKRKLVVEAELKTSHGRQTVTFTQDLEYTNEADYEDEGWIQRGAQSTIGTTEARHGVRLVLRDAFSYPLAVFSNYSLFTQELGGYGSDIHQNHTRALQPPFGFQRSIHSVQHAKGQIGMDDWPGLRHAINGTGETTQLFAYSDGRGETYFRDVAAMNDGWVKDEVWGTLKDANPPVPRSQIFGPGGGPGFRRMVARGRR</sequence>
<evidence type="ECO:0000313" key="3">
    <source>
        <dbReference type="EMBL" id="KAF7437271.1"/>
    </source>
</evidence>
<reference evidence="3" key="1">
    <citation type="submission" date="2019-07" db="EMBL/GenBank/DDBJ databases">
        <authorList>
            <person name="Palmer J.M."/>
        </authorList>
    </citation>
    <scope>NUCLEOTIDE SEQUENCE</scope>
    <source>
        <strain evidence="3">PC9</strain>
    </source>
</reference>
<dbReference type="Pfam" id="PF25156">
    <property type="entry name" value="PNGase_A_C"/>
    <property type="match status" value="1"/>
</dbReference>
<evidence type="ECO:0000313" key="4">
    <source>
        <dbReference type="Proteomes" id="UP000623687"/>
    </source>
</evidence>
<dbReference type="AlphaFoldDB" id="A0A8H7DYM1"/>
<evidence type="ECO:0000256" key="1">
    <source>
        <dbReference type="SAM" id="SignalP"/>
    </source>
</evidence>
<feature type="domain" description="Peptide N-acetyl-beta-D-glucosaminyl asparaginase amidase A N-terminal" evidence="2">
    <location>
        <begin position="80"/>
        <end position="395"/>
    </location>
</feature>
<dbReference type="OrthoDB" id="1612078at2759"/>
<keyword evidence="4" id="KW-1185">Reference proteome</keyword>
<dbReference type="PANTHER" id="PTHR31104">
    <property type="entry name" value="PEPTIDE-N4-(N-ACETYL-BETA-GLUCOSAMINYL)ASPARAGINE AMIDASE A PROTEIN"/>
    <property type="match status" value="1"/>
</dbReference>
<dbReference type="InterPro" id="IPR021102">
    <property type="entry name" value="PNGase_A"/>
</dbReference>
<comment type="caution">
    <text evidence="3">The sequence shown here is derived from an EMBL/GenBank/DDBJ whole genome shotgun (WGS) entry which is preliminary data.</text>
</comment>
<dbReference type="InterPro" id="IPR056948">
    <property type="entry name" value="PNGaseA_N"/>
</dbReference>
<dbReference type="EMBL" id="JACETU010000002">
    <property type="protein sequence ID" value="KAF7437271.1"/>
    <property type="molecule type" value="Genomic_DNA"/>
</dbReference>
<protein>
    <recommendedName>
        <fullName evidence="2">Peptide N-acetyl-beta-D-glucosaminyl asparaginase amidase A N-terminal domain-containing protein</fullName>
    </recommendedName>
</protein>
<proteinExistence type="predicted"/>
<dbReference type="Pfam" id="PF12222">
    <property type="entry name" value="PNGaseA"/>
    <property type="match status" value="1"/>
</dbReference>
<evidence type="ECO:0000259" key="2">
    <source>
        <dbReference type="Pfam" id="PF12222"/>
    </source>
</evidence>
<feature type="chain" id="PRO_5034409452" description="Peptide N-acetyl-beta-D-glucosaminyl asparaginase amidase A N-terminal domain-containing protein" evidence="1">
    <location>
        <begin position="22"/>
        <end position="627"/>
    </location>
</feature>
<accession>A0A8H7DYM1</accession>
<name>A0A8H7DYM1_PLEOS</name>
<dbReference type="Proteomes" id="UP000623687">
    <property type="component" value="Unassembled WGS sequence"/>
</dbReference>
<keyword evidence="1" id="KW-0732">Signal</keyword>
<gene>
    <name evidence="3" type="ORF">PC9H_004108</name>
</gene>
<organism evidence="3 4">
    <name type="scientific">Pleurotus ostreatus</name>
    <name type="common">Oyster mushroom</name>
    <name type="synonym">White-rot fungus</name>
    <dbReference type="NCBI Taxonomy" id="5322"/>
    <lineage>
        <taxon>Eukaryota</taxon>
        <taxon>Fungi</taxon>
        <taxon>Dikarya</taxon>
        <taxon>Basidiomycota</taxon>
        <taxon>Agaricomycotina</taxon>
        <taxon>Agaricomycetes</taxon>
        <taxon>Agaricomycetidae</taxon>
        <taxon>Agaricales</taxon>
        <taxon>Pleurotineae</taxon>
        <taxon>Pleurotaceae</taxon>
        <taxon>Pleurotus</taxon>
    </lineage>
</organism>
<feature type="signal peptide" evidence="1">
    <location>
        <begin position="1"/>
        <end position="21"/>
    </location>
</feature>